<evidence type="ECO:0000256" key="8">
    <source>
        <dbReference type="SAM" id="MobiDB-lite"/>
    </source>
</evidence>
<evidence type="ECO:0000256" key="7">
    <source>
        <dbReference type="HAMAP-Rule" id="MF_00120"/>
    </source>
</evidence>
<evidence type="ECO:0000256" key="5">
    <source>
        <dbReference type="ARBA" id="ARBA00022917"/>
    </source>
</evidence>
<feature type="active site" description="Acyl-ester intermediate" evidence="7">
    <location>
        <position position="187"/>
    </location>
</feature>
<dbReference type="NCBIfam" id="TIGR00132">
    <property type="entry name" value="gatA"/>
    <property type="match status" value="1"/>
</dbReference>
<dbReference type="AlphaFoldDB" id="A0A1G2DPK2"/>
<keyword evidence="2 7" id="KW-0436">Ligase</keyword>
<dbReference type="GO" id="GO:0050567">
    <property type="term" value="F:glutaminyl-tRNA synthase (glutamine-hydrolyzing) activity"/>
    <property type="evidence" value="ECO:0007669"/>
    <property type="project" value="UniProtKB-UniRule"/>
</dbReference>
<dbReference type="EC" id="6.3.5.7" evidence="7"/>
<keyword evidence="3 7" id="KW-0547">Nucleotide-binding</keyword>
<dbReference type="GO" id="GO:0005524">
    <property type="term" value="F:ATP binding"/>
    <property type="evidence" value="ECO:0007669"/>
    <property type="project" value="UniProtKB-KW"/>
</dbReference>
<gene>
    <name evidence="7" type="primary">gatA</name>
    <name evidence="10" type="ORF">A3J08_01200</name>
</gene>
<feature type="active site" description="Charge relay system" evidence="7">
    <location>
        <position position="163"/>
    </location>
</feature>
<evidence type="ECO:0000256" key="4">
    <source>
        <dbReference type="ARBA" id="ARBA00022840"/>
    </source>
</evidence>
<evidence type="ECO:0000259" key="9">
    <source>
        <dbReference type="Pfam" id="PF01425"/>
    </source>
</evidence>
<dbReference type="InterPro" id="IPR036928">
    <property type="entry name" value="AS_sf"/>
</dbReference>
<evidence type="ECO:0000313" key="11">
    <source>
        <dbReference type="Proteomes" id="UP000177573"/>
    </source>
</evidence>
<dbReference type="PANTHER" id="PTHR11895:SF151">
    <property type="entry name" value="GLUTAMYL-TRNA(GLN) AMIDOTRANSFERASE SUBUNIT A"/>
    <property type="match status" value="1"/>
</dbReference>
<dbReference type="InterPro" id="IPR020556">
    <property type="entry name" value="Amidase_CS"/>
</dbReference>
<dbReference type="PANTHER" id="PTHR11895">
    <property type="entry name" value="TRANSAMIDASE"/>
    <property type="match status" value="1"/>
</dbReference>
<evidence type="ECO:0000256" key="2">
    <source>
        <dbReference type="ARBA" id="ARBA00022598"/>
    </source>
</evidence>
<dbReference type="HAMAP" id="MF_00120">
    <property type="entry name" value="GatA"/>
    <property type="match status" value="1"/>
</dbReference>
<protein>
    <recommendedName>
        <fullName evidence="7">Glutamyl-tRNA(Gln) amidotransferase subunit A</fullName>
        <shortName evidence="7">Glu-ADT subunit A</shortName>
        <ecNumber evidence="7">6.3.5.7</ecNumber>
    </recommendedName>
</protein>
<dbReference type="SUPFAM" id="SSF75304">
    <property type="entry name" value="Amidase signature (AS) enzymes"/>
    <property type="match status" value="1"/>
</dbReference>
<comment type="catalytic activity">
    <reaction evidence="6 7">
        <text>L-glutamyl-tRNA(Gln) + L-glutamine + ATP + H2O = L-glutaminyl-tRNA(Gln) + L-glutamate + ADP + phosphate + H(+)</text>
        <dbReference type="Rhea" id="RHEA:17521"/>
        <dbReference type="Rhea" id="RHEA-COMP:9681"/>
        <dbReference type="Rhea" id="RHEA-COMP:9684"/>
        <dbReference type="ChEBI" id="CHEBI:15377"/>
        <dbReference type="ChEBI" id="CHEBI:15378"/>
        <dbReference type="ChEBI" id="CHEBI:29985"/>
        <dbReference type="ChEBI" id="CHEBI:30616"/>
        <dbReference type="ChEBI" id="CHEBI:43474"/>
        <dbReference type="ChEBI" id="CHEBI:58359"/>
        <dbReference type="ChEBI" id="CHEBI:78520"/>
        <dbReference type="ChEBI" id="CHEBI:78521"/>
        <dbReference type="ChEBI" id="CHEBI:456216"/>
        <dbReference type="EC" id="6.3.5.7"/>
    </reaction>
</comment>
<dbReference type="Proteomes" id="UP000177573">
    <property type="component" value="Unassembled WGS sequence"/>
</dbReference>
<evidence type="ECO:0000256" key="3">
    <source>
        <dbReference type="ARBA" id="ARBA00022741"/>
    </source>
</evidence>
<feature type="region of interest" description="Disordered" evidence="8">
    <location>
        <begin position="141"/>
        <end position="165"/>
    </location>
</feature>
<comment type="subunit">
    <text evidence="7">Heterotrimer of A, B and C subunits.</text>
</comment>
<comment type="caution">
    <text evidence="10">The sequence shown here is derived from an EMBL/GenBank/DDBJ whole genome shotgun (WGS) entry which is preliminary data.</text>
</comment>
<dbReference type="Pfam" id="PF01425">
    <property type="entry name" value="Amidase"/>
    <property type="match status" value="1"/>
</dbReference>
<dbReference type="PROSITE" id="PS00571">
    <property type="entry name" value="AMIDASES"/>
    <property type="match status" value="1"/>
</dbReference>
<dbReference type="STRING" id="1798667.A3J08_01200"/>
<dbReference type="InterPro" id="IPR000120">
    <property type="entry name" value="Amidase"/>
</dbReference>
<proteinExistence type="inferred from homology"/>
<dbReference type="GO" id="GO:0006412">
    <property type="term" value="P:translation"/>
    <property type="evidence" value="ECO:0007669"/>
    <property type="project" value="UniProtKB-UniRule"/>
</dbReference>
<accession>A0A1G2DPK2</accession>
<name>A0A1G2DPK2_9BACT</name>
<evidence type="ECO:0000313" key="10">
    <source>
        <dbReference type="EMBL" id="OGZ15559.1"/>
    </source>
</evidence>
<dbReference type="InterPro" id="IPR023631">
    <property type="entry name" value="Amidase_dom"/>
</dbReference>
<comment type="similarity">
    <text evidence="1 7">Belongs to the amidase family. GatA subfamily.</text>
</comment>
<organism evidence="10 11">
    <name type="scientific">Candidatus Lloydbacteria bacterium RIFCSPLOWO2_02_FULL_51_11</name>
    <dbReference type="NCBI Taxonomy" id="1798667"/>
    <lineage>
        <taxon>Bacteria</taxon>
        <taxon>Candidatus Lloydiibacteriota</taxon>
    </lineage>
</organism>
<dbReference type="GO" id="GO:0030956">
    <property type="term" value="C:glutamyl-tRNA(Gln) amidotransferase complex"/>
    <property type="evidence" value="ECO:0007669"/>
    <property type="project" value="InterPro"/>
</dbReference>
<dbReference type="InterPro" id="IPR004412">
    <property type="entry name" value="GatA"/>
</dbReference>
<comment type="function">
    <text evidence="7">Allows the formation of correctly charged Gln-tRNA(Gln) through the transamidation of misacylated Glu-tRNA(Gln) in organisms which lack glutaminyl-tRNA synthetase. The reaction takes place in the presence of glutamine and ATP through an activated gamma-phospho-Glu-tRNA(Gln).</text>
</comment>
<keyword evidence="4 7" id="KW-0067">ATP-binding</keyword>
<feature type="active site" description="Charge relay system" evidence="7">
    <location>
        <position position="88"/>
    </location>
</feature>
<evidence type="ECO:0000256" key="6">
    <source>
        <dbReference type="ARBA" id="ARBA00047407"/>
    </source>
</evidence>
<evidence type="ECO:0000256" key="1">
    <source>
        <dbReference type="ARBA" id="ARBA00008069"/>
    </source>
</evidence>
<reference evidence="10 11" key="1">
    <citation type="journal article" date="2016" name="Nat. Commun.">
        <title>Thousands of microbial genomes shed light on interconnected biogeochemical processes in an aquifer system.</title>
        <authorList>
            <person name="Anantharaman K."/>
            <person name="Brown C.T."/>
            <person name="Hug L.A."/>
            <person name="Sharon I."/>
            <person name="Castelle C.J."/>
            <person name="Probst A.J."/>
            <person name="Thomas B.C."/>
            <person name="Singh A."/>
            <person name="Wilkins M.J."/>
            <person name="Karaoz U."/>
            <person name="Brodie E.L."/>
            <person name="Williams K.H."/>
            <person name="Hubbard S.S."/>
            <person name="Banfield J.F."/>
        </authorList>
    </citation>
    <scope>NUCLEOTIDE SEQUENCE [LARGE SCALE GENOMIC DNA]</scope>
</reference>
<dbReference type="EMBL" id="MHLR01000009">
    <property type="protein sequence ID" value="OGZ15559.1"/>
    <property type="molecule type" value="Genomic_DNA"/>
</dbReference>
<dbReference type="Gene3D" id="3.90.1300.10">
    <property type="entry name" value="Amidase signature (AS) domain"/>
    <property type="match status" value="1"/>
</dbReference>
<feature type="domain" description="Amidase" evidence="9">
    <location>
        <begin position="25"/>
        <end position="474"/>
    </location>
</feature>
<sequence length="487" mass="52395">MLDLKNLTIEKAHAHLHNGDFSARELTGAYVDAIEKKNPELNAYIEVFAARGGSASGGDDCFVQADRADKAFKEGTAGVLTGIPFAVKDNILVKGQYATCASRILSGYRATYDAWVVEQLKNEHAVFLGRTNMDEFAMGSSTEHSVYGPTRNPHDTSRVPGGSSGGSAVAVAADLALGALGSDTGGSVRQPAGFCGIVGLKPTYGAVSRRGLVALASSLDQVGPCAKTVTDAEIIFNFLNAHDPRDSTSVPLSLRQKDTAQMRKRIGVPYHLFSEGGVDKDVRALFDASLASFKAHGYAIQEITLPHLAYSLNVYYIVMPAEASTNLARFDGVRYGLRKEGEGVLGDYEETRAQGFGKEPRMRILLGSYVLSAGYHDAYYRRATVLRELIRKEMEQAFVGVDLIALPTSPSPAFKIGERVDDPLAMYLSDIFTVPANIAGVPAISLPMGSVVRDGKHLPVGIQLMASHFAEKLLFTAGKDLEHFRAV</sequence>
<keyword evidence="5 7" id="KW-0648">Protein biosynthesis</keyword>